<dbReference type="EMBL" id="CACSIP010000014">
    <property type="protein sequence ID" value="CAA0115804.1"/>
    <property type="molecule type" value="Genomic_DNA"/>
</dbReference>
<dbReference type="Gene3D" id="3.40.50.300">
    <property type="entry name" value="P-loop containing nucleotide triphosphate hydrolases"/>
    <property type="match status" value="1"/>
</dbReference>
<evidence type="ECO:0000256" key="4">
    <source>
        <dbReference type="ARBA" id="ARBA00022475"/>
    </source>
</evidence>
<evidence type="ECO:0000256" key="5">
    <source>
        <dbReference type="ARBA" id="ARBA00023136"/>
    </source>
</evidence>
<reference evidence="7 8" key="1">
    <citation type="submission" date="2019-11" db="EMBL/GenBank/DDBJ databases">
        <authorList>
            <person name="Holert J."/>
        </authorList>
    </citation>
    <scope>NUCLEOTIDE SEQUENCE [LARGE SCALE GENOMIC DNA]</scope>
    <source>
        <strain evidence="7">BC8_1</strain>
    </source>
</reference>
<keyword evidence="4" id="KW-1003">Cell membrane</keyword>
<comment type="subcellular location">
    <subcellularLocation>
        <location evidence="1">Cell membrane</location>
        <topology evidence="1">Peripheral membrane protein</topology>
    </subcellularLocation>
</comment>
<keyword evidence="8" id="KW-1185">Reference proteome</keyword>
<sequence>MTSMTPAHADEPQSTPLIVVENIRRSFSGVPVLCGVDLTVGEGEVVAVIGPSGSGKTTLIRTINALETIDHGRITFDGKVIQDITDGRHRLDPKTARLARGSNWEWSFSGSISFRT</sequence>
<feature type="domain" description="ABC transporter" evidence="6">
    <location>
        <begin position="35"/>
        <end position="86"/>
    </location>
</feature>
<comment type="similarity">
    <text evidence="2">Belongs to the ABC transporter superfamily.</text>
</comment>
<dbReference type="Pfam" id="PF00005">
    <property type="entry name" value="ABC_tran"/>
    <property type="match status" value="1"/>
</dbReference>
<dbReference type="SUPFAM" id="SSF52540">
    <property type="entry name" value="P-loop containing nucleoside triphosphate hydrolases"/>
    <property type="match status" value="1"/>
</dbReference>
<gene>
    <name evidence="7" type="primary">yxeO_1</name>
    <name evidence="7" type="ORF">AELLOGFF_03823</name>
</gene>
<dbReference type="AlphaFoldDB" id="A0A5S9QEM3"/>
<keyword evidence="3" id="KW-0813">Transport</keyword>
<keyword evidence="7" id="KW-0378">Hydrolase</keyword>
<dbReference type="GO" id="GO:0005524">
    <property type="term" value="F:ATP binding"/>
    <property type="evidence" value="ECO:0007669"/>
    <property type="project" value="UniProtKB-KW"/>
</dbReference>
<evidence type="ECO:0000259" key="6">
    <source>
        <dbReference type="Pfam" id="PF00005"/>
    </source>
</evidence>
<evidence type="ECO:0000313" key="7">
    <source>
        <dbReference type="EMBL" id="CAA0115804.1"/>
    </source>
</evidence>
<keyword evidence="7" id="KW-0547">Nucleotide-binding</keyword>
<keyword evidence="7" id="KW-0067">ATP-binding</keyword>
<protein>
    <submittedName>
        <fullName evidence="7">Putative amino-acid import ATP-binding protein YxeO</fullName>
        <ecNumber evidence="7">3.6.3.-</ecNumber>
    </submittedName>
</protein>
<dbReference type="GO" id="GO:0016887">
    <property type="term" value="F:ATP hydrolysis activity"/>
    <property type="evidence" value="ECO:0007669"/>
    <property type="project" value="InterPro"/>
</dbReference>
<accession>A0A5S9QEM3</accession>
<evidence type="ECO:0000256" key="3">
    <source>
        <dbReference type="ARBA" id="ARBA00022448"/>
    </source>
</evidence>
<dbReference type="EC" id="3.6.3.-" evidence="7"/>
<dbReference type="PANTHER" id="PTHR43166">
    <property type="entry name" value="AMINO ACID IMPORT ATP-BINDING PROTEIN"/>
    <property type="match status" value="1"/>
</dbReference>
<keyword evidence="5" id="KW-0472">Membrane</keyword>
<dbReference type="PANTHER" id="PTHR43166:SF9">
    <property type="entry name" value="GLUTAMATE_ASPARTATE IMPORT ATP-BINDING PROTEIN GLTL"/>
    <property type="match status" value="1"/>
</dbReference>
<evidence type="ECO:0000256" key="2">
    <source>
        <dbReference type="ARBA" id="ARBA00005417"/>
    </source>
</evidence>
<organism evidence="7 8">
    <name type="scientific">Mycolicibacterium vanbaalenii</name>
    <name type="common">Mycobacterium vanbaalenii</name>
    <dbReference type="NCBI Taxonomy" id="110539"/>
    <lineage>
        <taxon>Bacteria</taxon>
        <taxon>Bacillati</taxon>
        <taxon>Actinomycetota</taxon>
        <taxon>Actinomycetes</taxon>
        <taxon>Mycobacteriales</taxon>
        <taxon>Mycobacteriaceae</taxon>
        <taxon>Mycolicibacterium</taxon>
    </lineage>
</organism>
<evidence type="ECO:0000256" key="1">
    <source>
        <dbReference type="ARBA" id="ARBA00004202"/>
    </source>
</evidence>
<name>A0A5S9QEM3_MYCVN</name>
<proteinExistence type="inferred from homology"/>
<dbReference type="Proteomes" id="UP000430146">
    <property type="component" value="Unassembled WGS sequence"/>
</dbReference>
<evidence type="ECO:0000313" key="8">
    <source>
        <dbReference type="Proteomes" id="UP000430146"/>
    </source>
</evidence>
<dbReference type="InterPro" id="IPR003439">
    <property type="entry name" value="ABC_transporter-like_ATP-bd"/>
</dbReference>
<dbReference type="InterPro" id="IPR027417">
    <property type="entry name" value="P-loop_NTPase"/>
</dbReference>
<dbReference type="InterPro" id="IPR050086">
    <property type="entry name" value="MetN_ABC_transporter-like"/>
</dbReference>
<dbReference type="GO" id="GO:0005886">
    <property type="term" value="C:plasma membrane"/>
    <property type="evidence" value="ECO:0007669"/>
    <property type="project" value="UniProtKB-SubCell"/>
</dbReference>